<feature type="domain" description="GST C-terminal" evidence="5">
    <location>
        <begin position="173"/>
        <end position="318"/>
    </location>
</feature>
<feature type="active site" description="Nucleophile" evidence="1">
    <location>
        <position position="65"/>
    </location>
</feature>
<dbReference type="PANTHER" id="PTHR32419:SF6">
    <property type="entry name" value="GLUTATHIONE S-TRANSFERASE OMEGA-LIKE 1-RELATED"/>
    <property type="match status" value="1"/>
</dbReference>
<dbReference type="Proteomes" id="UP000056109">
    <property type="component" value="Chromosome I"/>
</dbReference>
<name>A0A0U5BEB3_9PROT</name>
<dbReference type="RefSeq" id="WP_058988773.1">
    <property type="nucleotide sequence ID" value="NZ_LN606600.1"/>
</dbReference>
<feature type="active site" description="Proton donor/acceptor" evidence="1">
    <location>
        <position position="196"/>
    </location>
</feature>
<gene>
    <name evidence="6" type="ORF">ASN_3409</name>
</gene>
<dbReference type="SUPFAM" id="SSF52833">
    <property type="entry name" value="Thioredoxin-like"/>
    <property type="match status" value="1"/>
</dbReference>
<feature type="site" description="Lowers pKa of active site Cys" evidence="3">
    <location>
        <position position="254"/>
    </location>
</feature>
<feature type="region of interest" description="Disordered" evidence="4">
    <location>
        <begin position="14"/>
        <end position="48"/>
    </location>
</feature>
<accession>A0A0U5BEB3</accession>
<feature type="compositionally biased region" description="Polar residues" evidence="4">
    <location>
        <begin position="21"/>
        <end position="34"/>
    </location>
</feature>
<dbReference type="Pfam" id="PF13410">
    <property type="entry name" value="GST_C_2"/>
    <property type="match status" value="1"/>
</dbReference>
<evidence type="ECO:0000313" key="6">
    <source>
        <dbReference type="EMBL" id="CEF42642.1"/>
    </source>
</evidence>
<dbReference type="InterPro" id="IPR040079">
    <property type="entry name" value="Glutathione_S-Trfase"/>
</dbReference>
<dbReference type="SFLD" id="SFLDG01148">
    <property type="entry name" value="Xi_(cytGST)"/>
    <property type="match status" value="1"/>
</dbReference>
<dbReference type="KEGG" id="asz:ASN_3409"/>
<dbReference type="EMBL" id="LN606600">
    <property type="protein sequence ID" value="CEF42642.1"/>
    <property type="molecule type" value="Genomic_DNA"/>
</dbReference>
<dbReference type="PANTHER" id="PTHR32419">
    <property type="entry name" value="GLUTATHIONYL-HYDROQUINONE REDUCTASE"/>
    <property type="match status" value="1"/>
</dbReference>
<dbReference type="PATRIC" id="fig|446692.3.peg.3612"/>
<evidence type="ECO:0000256" key="1">
    <source>
        <dbReference type="PIRSR" id="PIRSR015753-1"/>
    </source>
</evidence>
<protein>
    <recommendedName>
        <fullName evidence="5">GST C-terminal domain-containing protein</fullName>
    </recommendedName>
</protein>
<dbReference type="GO" id="GO:0004364">
    <property type="term" value="F:glutathione transferase activity"/>
    <property type="evidence" value="ECO:0007669"/>
    <property type="project" value="InterPro"/>
</dbReference>
<organism evidence="6 7">
    <name type="scientific">Acetobacter senegalensis</name>
    <dbReference type="NCBI Taxonomy" id="446692"/>
    <lineage>
        <taxon>Bacteria</taxon>
        <taxon>Pseudomonadati</taxon>
        <taxon>Pseudomonadota</taxon>
        <taxon>Alphaproteobacteria</taxon>
        <taxon>Acetobacterales</taxon>
        <taxon>Acetobacteraceae</taxon>
        <taxon>Acetobacter</taxon>
    </lineage>
</organism>
<keyword evidence="7" id="KW-1185">Reference proteome</keyword>
<evidence type="ECO:0000313" key="7">
    <source>
        <dbReference type="Proteomes" id="UP000056109"/>
    </source>
</evidence>
<dbReference type="Pfam" id="PF13409">
    <property type="entry name" value="GST_N_2"/>
    <property type="match status" value="1"/>
</dbReference>
<feature type="binding site" evidence="2">
    <location>
        <position position="98"/>
    </location>
    <ligand>
        <name>glutathione</name>
        <dbReference type="ChEBI" id="CHEBI:57925"/>
    </ligand>
</feature>
<sequence>MGYLLHGKWHAAQGARHASDENGTFSRQPSQFRNWITPDGKAGPTGEGGFRAEPGRYHLYVSLACPWAHRTLIFRQLKGLTGHISLSVTHWLMGEQGWTFEAGPGVQPDPLHSARFLYELYVRADSAYSGNVTVPVLWDTYRDTIVSNESADIIRMMNSAFDEVGAREGDYYPVLLRGEIDAVNERIYRTLNNGVYQCGFAQSQQAYERALNDLFATLDWLEHHLRGRRWLVGEQLTEADWRLFTTLIRFDAVYVGHFKCNVRRLCDYPVLSRYVERLYALPGIAETVSFFHIKHHYYLSHPWLDPTGIVPVGPQPPFGAARMAVSLSGEGIEIP</sequence>
<dbReference type="InterPro" id="IPR016639">
    <property type="entry name" value="GST_Omega/GSH"/>
</dbReference>
<evidence type="ECO:0000256" key="3">
    <source>
        <dbReference type="PIRSR" id="PIRSR015753-3"/>
    </source>
</evidence>
<dbReference type="FunFam" id="3.40.30.10:FF:000058">
    <property type="entry name" value="Glutathione S-transferase, omega"/>
    <property type="match status" value="1"/>
</dbReference>
<proteinExistence type="predicted"/>
<evidence type="ECO:0000256" key="4">
    <source>
        <dbReference type="SAM" id="MobiDB-lite"/>
    </source>
</evidence>
<dbReference type="InterPro" id="IPR004045">
    <property type="entry name" value="Glutathione_S-Trfase_N"/>
</dbReference>
<dbReference type="SUPFAM" id="SSF47616">
    <property type="entry name" value="GST C-terminal domain-like"/>
    <property type="match status" value="1"/>
</dbReference>
<dbReference type="CDD" id="cd03190">
    <property type="entry name" value="GST_C_Omega_like"/>
    <property type="match status" value="1"/>
</dbReference>
<dbReference type="PIRSF" id="PIRSF015753">
    <property type="entry name" value="GST"/>
    <property type="match status" value="1"/>
</dbReference>
<feature type="binding site" evidence="2">
    <location>
        <begin position="149"/>
        <end position="150"/>
    </location>
    <ligand>
        <name>glutathione</name>
        <dbReference type="ChEBI" id="CHEBI:57925"/>
    </ligand>
</feature>
<dbReference type="InterPro" id="IPR010987">
    <property type="entry name" value="Glutathione-S-Trfase_C-like"/>
</dbReference>
<dbReference type="GO" id="GO:0005737">
    <property type="term" value="C:cytoplasm"/>
    <property type="evidence" value="ECO:0007669"/>
    <property type="project" value="TreeGrafter"/>
</dbReference>
<feature type="site" description="Lowers pKa of active site Cys" evidence="3">
    <location>
        <position position="297"/>
    </location>
</feature>
<dbReference type="SFLD" id="SFLDS00019">
    <property type="entry name" value="Glutathione_Transferase_(cytos"/>
    <property type="match status" value="1"/>
</dbReference>
<dbReference type="PROSITE" id="PS50405">
    <property type="entry name" value="GST_CTER"/>
    <property type="match status" value="1"/>
</dbReference>
<dbReference type="SFLD" id="SFLDG01206">
    <property type="entry name" value="Xi.1"/>
    <property type="match status" value="1"/>
</dbReference>
<evidence type="ECO:0000256" key="2">
    <source>
        <dbReference type="PIRSR" id="PIRSR015753-2"/>
    </source>
</evidence>
<dbReference type="AlphaFoldDB" id="A0A0U5BEB3"/>
<dbReference type="InterPro" id="IPR036249">
    <property type="entry name" value="Thioredoxin-like_sf"/>
</dbReference>
<dbReference type="InterPro" id="IPR047047">
    <property type="entry name" value="GST_Omega-like_C"/>
</dbReference>
<dbReference type="InterPro" id="IPR036282">
    <property type="entry name" value="Glutathione-S-Trfase_C_sf"/>
</dbReference>
<dbReference type="GeneID" id="34784356"/>
<reference evidence="7" key="1">
    <citation type="submission" date="2014-09" db="EMBL/GenBank/DDBJ databases">
        <authorList>
            <person name="Illeghems K.G."/>
        </authorList>
    </citation>
    <scope>NUCLEOTIDE SEQUENCE [LARGE SCALE GENOMIC DNA]</scope>
    <source>
        <strain evidence="7">108B</strain>
    </source>
</reference>
<dbReference type="Gene3D" id="1.20.1050.10">
    <property type="match status" value="1"/>
</dbReference>
<evidence type="ECO:0000259" key="5">
    <source>
        <dbReference type="PROSITE" id="PS50405"/>
    </source>
</evidence>
<dbReference type="Gene3D" id="3.40.30.10">
    <property type="entry name" value="Glutaredoxin"/>
    <property type="match status" value="1"/>
</dbReference>